<dbReference type="PANTHER" id="PTHR30001">
    <property type="entry name" value="RIBONUCLEASE"/>
    <property type="match status" value="1"/>
</dbReference>
<keyword evidence="8 15" id="KW-0479">Metal-binding</keyword>
<feature type="region of interest" description="Disordered" evidence="16">
    <location>
        <begin position="722"/>
        <end position="888"/>
    </location>
</feature>
<evidence type="ECO:0000256" key="7">
    <source>
        <dbReference type="ARBA" id="ARBA00022722"/>
    </source>
</evidence>
<dbReference type="InterPro" id="IPR048583">
    <property type="entry name" value="RNase_E_G_thioredoxin-like"/>
</dbReference>
<keyword evidence="15" id="KW-0820">tRNA-binding</keyword>
<feature type="region of interest" description="Disordered" evidence="16">
    <location>
        <begin position="559"/>
        <end position="578"/>
    </location>
</feature>
<protein>
    <recommendedName>
        <fullName evidence="15">Ribonuclease E</fullName>
        <shortName evidence="15">RNase E</shortName>
        <ecNumber evidence="15">3.1.26.12</ecNumber>
    </recommendedName>
</protein>
<sequence length="888" mass="99042">MQKRMLIDTTHAEETRVVVMDGDRLEDYDVETSARKQIKGNIYLAKVIRIEPSLQAAFVDYGGNRHGFLAFSEIHPDYFQIPVADREELLALQNADIEDQPEIIEPPVEDNIPEGDEVSDAEDDGEDQPPPEIVGGENDTGEESNSARRMARFLRNYRIQEVIRRRQIILVQVVKEERGNKGAALTTYVSLPGRYCVLMPNALRGGGVSRKITSENDRRRLRDIIAELDLPRSMAMIVRTAGAQRPEAEITRDCEYLLQLWDHIRDRTLSSIAPSLVYEEANLIKRAIRDLFSKDITEILVDGESGWKSAREFMRNLMPHNAHLVKLWRNNGQSLFARNRVEGHLDAIFSPTATLKSGGYIVINQTEALVSIDVNSGRSTGQRNIEDTALRTNLEAAEEVARQLRLRDLAGLVVIDFIDMESRRHNAMVEKRLKEALKSDRARIQIGQISHFGLLEMSRQRLRASIAEAVLTPCSHCKGTGYIRGTESAALQVLRTIDEEGLRQRAAEISVHVSSDVALYILNQKRQWLGEIEQRHAMSVKFVADDTLFAADMRIERVRMHEAPPHNREAAPATRGTVKRDDDLHEDAAPHQDDAHSTPDAPQSAGDGENAETGRRRRRRRRRGGRRNEESSDASSASDDAEDDGAERHAAEEATPHRGPRVVRQIEITEPQEVAARQKQQVVPHARRGDDQGDHWRSRPTPADPFAGASFDIFDMIEESPVIMDVSPPVQEAEVPPPAPVSAEKPEGRRGPRRGLRRGRGRRSDTPSPVTEATDAPPPAIAASQDAPPVQAETSDHAAAPDALSEATPRPAPRRRATRRVKSAEAEPDVAVQGDEAPAKPRTRRRTSTRKADAASTDQKDEQVIAEASAANDGDAKPAPRRKGWWSR</sequence>
<keyword evidence="11 15" id="KW-0378">Hydrolase</keyword>
<accession>A0ABU7U4H2</accession>
<dbReference type="SMART" id="SM00316">
    <property type="entry name" value="S1"/>
    <property type="match status" value="1"/>
</dbReference>
<feature type="binding site" evidence="15">
    <location>
        <position position="474"/>
    </location>
    <ligand>
        <name>Zn(2+)</name>
        <dbReference type="ChEBI" id="CHEBI:29105"/>
        <note>ligand shared between dimeric partners</note>
    </ligand>
</feature>
<keyword evidence="7 15" id="KW-0540">Nuclease</keyword>
<keyword evidence="14 15" id="KW-0472">Membrane</keyword>
<evidence type="ECO:0000256" key="13">
    <source>
        <dbReference type="ARBA" id="ARBA00022884"/>
    </source>
</evidence>
<comment type="similarity">
    <text evidence="15">Belongs to the RNase E/G family. RNase E subfamily.</text>
</comment>
<dbReference type="InterPro" id="IPR019307">
    <property type="entry name" value="RNA-bd_AU-1/RNase_E/G"/>
</dbReference>
<keyword evidence="4 15" id="KW-0997">Cell inner membrane</keyword>
<feature type="region of interest" description="Required for zinc-mediated homotetramerization and catalytic activity" evidence="15">
    <location>
        <begin position="474"/>
        <end position="477"/>
    </location>
</feature>
<evidence type="ECO:0000256" key="11">
    <source>
        <dbReference type="ARBA" id="ARBA00022801"/>
    </source>
</evidence>
<comment type="cofactor">
    <cofactor evidence="15">
        <name>Mg(2+)</name>
        <dbReference type="ChEBI" id="CHEBI:18420"/>
    </cofactor>
    <text evidence="15">Binds 1 Mg(2+) ion per subunit.</text>
</comment>
<keyword evidence="13 15" id="KW-0694">RNA-binding</keyword>
<keyword evidence="6 15" id="KW-0819">tRNA processing</keyword>
<dbReference type="NCBIfam" id="TIGR00757">
    <property type="entry name" value="RNaseEG"/>
    <property type="match status" value="1"/>
</dbReference>
<dbReference type="SUPFAM" id="SSF50249">
    <property type="entry name" value="Nucleic acid-binding proteins"/>
    <property type="match status" value="1"/>
</dbReference>
<comment type="subcellular location">
    <subcellularLocation>
        <location evidence="15">Cytoplasm</location>
    </subcellularLocation>
    <subcellularLocation>
        <location evidence="15">Cell inner membrane</location>
        <topology evidence="15">Peripheral membrane protein</topology>
        <orientation evidence="15">Cytoplasmic side</orientation>
    </subcellularLocation>
</comment>
<dbReference type="Pfam" id="PF20833">
    <property type="entry name" value="RNase_E_G_Thio"/>
    <property type="match status" value="1"/>
</dbReference>
<evidence type="ECO:0000256" key="1">
    <source>
        <dbReference type="ARBA" id="ARBA00005663"/>
    </source>
</evidence>
<keyword evidence="5 15" id="KW-0698">rRNA processing</keyword>
<feature type="binding site" evidence="15">
    <location>
        <position position="373"/>
    </location>
    <ligand>
        <name>Mg(2+)</name>
        <dbReference type="ChEBI" id="CHEBI:18420"/>
        <note>catalytic</note>
    </ligand>
</feature>
<feature type="compositionally biased region" description="Basic residues" evidence="16">
    <location>
        <begin position="751"/>
        <end position="761"/>
    </location>
</feature>
<comment type="catalytic activity">
    <reaction evidence="15">
        <text>Endonucleolytic cleavage of single-stranded RNA in A- and U-rich regions.</text>
        <dbReference type="EC" id="3.1.26.12"/>
    </reaction>
</comment>
<comment type="subunit">
    <text evidence="15">Homotetramer formed by a dimer of dimers.</text>
</comment>
<dbReference type="InterPro" id="IPR003029">
    <property type="entry name" value="S1_domain"/>
</dbReference>
<feature type="compositionally biased region" description="Basic and acidic residues" evidence="16">
    <location>
        <begin position="687"/>
        <end position="697"/>
    </location>
</feature>
<dbReference type="InterPro" id="IPR004659">
    <property type="entry name" value="RNase_E/G"/>
</dbReference>
<evidence type="ECO:0000256" key="9">
    <source>
        <dbReference type="ARBA" id="ARBA00022730"/>
    </source>
</evidence>
<dbReference type="Gene3D" id="3.40.1260.20">
    <property type="entry name" value="Ribonuclease E, catalytic domain"/>
    <property type="match status" value="1"/>
</dbReference>
<feature type="region of interest" description="Disordered" evidence="16">
    <location>
        <begin position="100"/>
        <end position="146"/>
    </location>
</feature>
<keyword evidence="3 15" id="KW-0963">Cytoplasm</keyword>
<name>A0ABU7U4H2_9PROT</name>
<dbReference type="InterPro" id="IPR028878">
    <property type="entry name" value="RNase_E"/>
</dbReference>
<feature type="compositionally biased region" description="Basic residues" evidence="16">
    <location>
        <begin position="812"/>
        <end position="821"/>
    </location>
</feature>
<feature type="compositionally biased region" description="Basic residues" evidence="16">
    <location>
        <begin position="879"/>
        <end position="888"/>
    </location>
</feature>
<evidence type="ECO:0000313" key="18">
    <source>
        <dbReference type="EMBL" id="MEE8659408.1"/>
    </source>
</evidence>
<gene>
    <name evidence="15" type="primary">rne</name>
    <name evidence="18" type="ORF">DOFOFD_10370</name>
</gene>
<feature type="binding site" evidence="15">
    <location>
        <position position="416"/>
    </location>
    <ligand>
        <name>Mg(2+)</name>
        <dbReference type="ChEBI" id="CHEBI:18420"/>
        <note>catalytic</note>
    </ligand>
</feature>
<comment type="caution">
    <text evidence="18">The sequence shown here is derived from an EMBL/GenBank/DDBJ whole genome shotgun (WGS) entry which is preliminary data.</text>
</comment>
<feature type="domain" description="S1 motif" evidence="17">
    <location>
        <begin position="38"/>
        <end position="188"/>
    </location>
</feature>
<dbReference type="Pfam" id="PF10150">
    <property type="entry name" value="RNase_E_G"/>
    <property type="match status" value="1"/>
</dbReference>
<reference evidence="18 19" key="1">
    <citation type="submission" date="2023-10" db="EMBL/GenBank/DDBJ databases">
        <title>Sorlinia euscelidii gen. nov., sp. nov., an acetic acid bacteria isolated from the gut of Euscelidius variegatus emitter.</title>
        <authorList>
            <person name="Michoud G."/>
            <person name="Marasco R."/>
            <person name="Seferji K."/>
            <person name="Gonella E."/>
            <person name="Garuglieri E."/>
            <person name="Alma A."/>
            <person name="Mapelli F."/>
            <person name="Borin S."/>
            <person name="Daffonchio D."/>
            <person name="Crotti E."/>
        </authorList>
    </citation>
    <scope>NUCLEOTIDE SEQUENCE [LARGE SCALE GENOMIC DNA]</scope>
    <source>
        <strain evidence="18 19">EV16P</strain>
    </source>
</reference>
<evidence type="ECO:0000256" key="2">
    <source>
        <dbReference type="ARBA" id="ARBA00022475"/>
    </source>
</evidence>
<feature type="compositionally biased region" description="Basic residues" evidence="16">
    <location>
        <begin position="615"/>
        <end position="625"/>
    </location>
</feature>
<evidence type="ECO:0000256" key="6">
    <source>
        <dbReference type="ARBA" id="ARBA00022694"/>
    </source>
</evidence>
<keyword evidence="9 15" id="KW-0699">rRNA-binding</keyword>
<dbReference type="PANTHER" id="PTHR30001:SF1">
    <property type="entry name" value="RIBONUCLEASE E_G-LIKE PROTEIN, CHLOROPLASTIC"/>
    <property type="match status" value="1"/>
</dbReference>
<evidence type="ECO:0000256" key="16">
    <source>
        <dbReference type="SAM" id="MobiDB-lite"/>
    </source>
</evidence>
<dbReference type="Proteomes" id="UP001312908">
    <property type="component" value="Unassembled WGS sequence"/>
</dbReference>
<evidence type="ECO:0000256" key="8">
    <source>
        <dbReference type="ARBA" id="ARBA00022723"/>
    </source>
</evidence>
<evidence type="ECO:0000256" key="14">
    <source>
        <dbReference type="ARBA" id="ARBA00023136"/>
    </source>
</evidence>
<feature type="compositionally biased region" description="Basic and acidic residues" evidence="16">
    <location>
        <begin position="586"/>
        <end position="597"/>
    </location>
</feature>
<keyword evidence="12 15" id="KW-0460">Magnesium</keyword>
<keyword evidence="15" id="KW-0862">Zinc</keyword>
<dbReference type="EC" id="3.1.26.12" evidence="15"/>
<evidence type="ECO:0000256" key="3">
    <source>
        <dbReference type="ARBA" id="ARBA00022490"/>
    </source>
</evidence>
<feature type="compositionally biased region" description="Acidic residues" evidence="16">
    <location>
        <begin position="100"/>
        <end position="129"/>
    </location>
</feature>
<dbReference type="EMBL" id="JAWJZY010000005">
    <property type="protein sequence ID" value="MEE8659408.1"/>
    <property type="molecule type" value="Genomic_DNA"/>
</dbReference>
<keyword evidence="2 15" id="KW-1003">Cell membrane</keyword>
<dbReference type="HAMAP" id="MF_00970">
    <property type="entry name" value="RNase_E"/>
    <property type="match status" value="1"/>
</dbReference>
<evidence type="ECO:0000256" key="15">
    <source>
        <dbReference type="HAMAP-Rule" id="MF_00970"/>
    </source>
</evidence>
<feature type="region of interest" description="Disordered" evidence="16">
    <location>
        <begin position="586"/>
        <end position="708"/>
    </location>
</feature>
<evidence type="ECO:0000256" key="4">
    <source>
        <dbReference type="ARBA" id="ARBA00022519"/>
    </source>
</evidence>
<feature type="compositionally biased region" description="Basic and acidic residues" evidence="16">
    <location>
        <begin position="646"/>
        <end position="656"/>
    </location>
</feature>
<dbReference type="RefSeq" id="WP_394820235.1">
    <property type="nucleotide sequence ID" value="NZ_JAWJZY010000005.1"/>
</dbReference>
<dbReference type="CDD" id="cd04453">
    <property type="entry name" value="S1_RNase_E"/>
    <property type="match status" value="1"/>
</dbReference>
<dbReference type="InterPro" id="IPR012340">
    <property type="entry name" value="NA-bd_OB-fold"/>
</dbReference>
<comment type="function">
    <text evidence="15">Endoribonuclease that plays a central role in RNA processing and decay. Required for the maturation of 5S and 16S rRNAs and the majority of tRNAs. Also involved in the degradation of most mRNAs.</text>
</comment>
<feature type="compositionally biased region" description="Basic and acidic residues" evidence="16">
    <location>
        <begin position="850"/>
        <end position="863"/>
    </location>
</feature>
<evidence type="ECO:0000256" key="5">
    <source>
        <dbReference type="ARBA" id="ARBA00022552"/>
    </source>
</evidence>
<comment type="similarity">
    <text evidence="1">Belongs to the RNase E/G family. RNase G subfamily.</text>
</comment>
<feature type="binding site" evidence="15">
    <location>
        <position position="477"/>
    </location>
    <ligand>
        <name>Zn(2+)</name>
        <dbReference type="ChEBI" id="CHEBI:29105"/>
        <note>ligand shared between dimeric partners</note>
    </ligand>
</feature>
<evidence type="ECO:0000256" key="10">
    <source>
        <dbReference type="ARBA" id="ARBA00022759"/>
    </source>
</evidence>
<dbReference type="Gene3D" id="2.40.50.140">
    <property type="entry name" value="Nucleic acid-binding proteins"/>
    <property type="match status" value="1"/>
</dbReference>
<evidence type="ECO:0000256" key="12">
    <source>
        <dbReference type="ARBA" id="ARBA00022842"/>
    </source>
</evidence>
<feature type="compositionally biased region" description="Basic and acidic residues" evidence="16">
    <location>
        <begin position="559"/>
        <end position="569"/>
    </location>
</feature>
<keyword evidence="19" id="KW-1185">Reference proteome</keyword>
<comment type="cofactor">
    <cofactor evidence="15">
        <name>Zn(2+)</name>
        <dbReference type="ChEBI" id="CHEBI:29105"/>
    </cofactor>
    <text evidence="15">Binds 2 Zn(2+) ions per homotetramer.</text>
</comment>
<evidence type="ECO:0000313" key="19">
    <source>
        <dbReference type="Proteomes" id="UP001312908"/>
    </source>
</evidence>
<organism evidence="18 19">
    <name type="scientific">Sorlinia euscelidii</name>
    <dbReference type="NCBI Taxonomy" id="3081148"/>
    <lineage>
        <taxon>Bacteria</taxon>
        <taxon>Pseudomonadati</taxon>
        <taxon>Pseudomonadota</taxon>
        <taxon>Alphaproteobacteria</taxon>
        <taxon>Acetobacterales</taxon>
        <taxon>Acetobacteraceae</taxon>
        <taxon>Sorlinia</taxon>
    </lineage>
</organism>
<evidence type="ECO:0000259" key="17">
    <source>
        <dbReference type="SMART" id="SM00316"/>
    </source>
</evidence>
<proteinExistence type="inferred from homology"/>
<keyword evidence="10 15" id="KW-0255">Endonuclease</keyword>